<gene>
    <name evidence="1" type="ORF">CURHAP_LOCUS52027</name>
</gene>
<reference evidence="1 2" key="1">
    <citation type="submission" date="2020-05" db="EMBL/GenBank/DDBJ databases">
        <authorList>
            <person name="Campoy J."/>
            <person name="Schneeberger K."/>
            <person name="Spophaly S."/>
        </authorList>
    </citation>
    <scope>NUCLEOTIDE SEQUENCE [LARGE SCALE GENOMIC DNA]</scope>
    <source>
        <strain evidence="1">PruArmRojPasFocal</strain>
    </source>
</reference>
<organism evidence="1 2">
    <name type="scientific">Prunus armeniaca</name>
    <name type="common">Apricot</name>
    <name type="synonym">Armeniaca vulgaris</name>
    <dbReference type="NCBI Taxonomy" id="36596"/>
    <lineage>
        <taxon>Eukaryota</taxon>
        <taxon>Viridiplantae</taxon>
        <taxon>Streptophyta</taxon>
        <taxon>Embryophyta</taxon>
        <taxon>Tracheophyta</taxon>
        <taxon>Spermatophyta</taxon>
        <taxon>Magnoliopsida</taxon>
        <taxon>eudicotyledons</taxon>
        <taxon>Gunneridae</taxon>
        <taxon>Pentapetalae</taxon>
        <taxon>rosids</taxon>
        <taxon>fabids</taxon>
        <taxon>Rosales</taxon>
        <taxon>Rosaceae</taxon>
        <taxon>Amygdaloideae</taxon>
        <taxon>Amygdaleae</taxon>
        <taxon>Prunus</taxon>
    </lineage>
</organism>
<name>A0A6J5VUW9_PRUAR</name>
<dbReference type="Proteomes" id="UP000507222">
    <property type="component" value="Unassembled WGS sequence"/>
</dbReference>
<evidence type="ECO:0000313" key="2">
    <source>
        <dbReference type="Proteomes" id="UP000507222"/>
    </source>
</evidence>
<proteinExistence type="predicted"/>
<sequence length="117" mass="12585">MQNLHIGVPLNDNIRRSDLRNASIARDLPAHPGNHSELNLRSEVLRRLGNKSNICRVTARKVGGRELVEPKDAVDAAGAVVDSKAEELVGFEVTGRDGAHCLGAGKESAIAREGNWV</sequence>
<protein>
    <submittedName>
        <fullName evidence="1">Uncharacterized protein</fullName>
    </submittedName>
</protein>
<dbReference type="EMBL" id="CAEKDK010000008">
    <property type="protein sequence ID" value="CAB4291662.1"/>
    <property type="molecule type" value="Genomic_DNA"/>
</dbReference>
<dbReference type="AlphaFoldDB" id="A0A6J5VUW9"/>
<accession>A0A6J5VUW9</accession>
<evidence type="ECO:0000313" key="1">
    <source>
        <dbReference type="EMBL" id="CAB4291662.1"/>
    </source>
</evidence>